<gene>
    <name evidence="2" type="ORF">PFISCL1PPCAC_19006</name>
</gene>
<dbReference type="Proteomes" id="UP001432322">
    <property type="component" value="Unassembled WGS sequence"/>
</dbReference>
<protein>
    <submittedName>
        <fullName evidence="2">Uncharacterized protein</fullName>
    </submittedName>
</protein>
<dbReference type="AlphaFoldDB" id="A0AAV5W6W4"/>
<keyword evidence="3" id="KW-1185">Reference proteome</keyword>
<reference evidence="2" key="1">
    <citation type="submission" date="2023-10" db="EMBL/GenBank/DDBJ databases">
        <title>Genome assembly of Pristionchus species.</title>
        <authorList>
            <person name="Yoshida K."/>
            <person name="Sommer R.J."/>
        </authorList>
    </citation>
    <scope>NUCLEOTIDE SEQUENCE</scope>
    <source>
        <strain evidence="2">RS5133</strain>
    </source>
</reference>
<organism evidence="2 3">
    <name type="scientific">Pristionchus fissidentatus</name>
    <dbReference type="NCBI Taxonomy" id="1538716"/>
    <lineage>
        <taxon>Eukaryota</taxon>
        <taxon>Metazoa</taxon>
        <taxon>Ecdysozoa</taxon>
        <taxon>Nematoda</taxon>
        <taxon>Chromadorea</taxon>
        <taxon>Rhabditida</taxon>
        <taxon>Rhabditina</taxon>
        <taxon>Diplogasteromorpha</taxon>
        <taxon>Diplogasteroidea</taxon>
        <taxon>Neodiplogasteridae</taxon>
        <taxon>Pristionchus</taxon>
    </lineage>
</organism>
<evidence type="ECO:0000256" key="1">
    <source>
        <dbReference type="SAM" id="Coils"/>
    </source>
</evidence>
<proteinExistence type="predicted"/>
<evidence type="ECO:0000313" key="2">
    <source>
        <dbReference type="EMBL" id="GMT27709.1"/>
    </source>
</evidence>
<name>A0AAV5W6W4_9BILA</name>
<comment type="caution">
    <text evidence="2">The sequence shown here is derived from an EMBL/GenBank/DDBJ whole genome shotgun (WGS) entry which is preliminary data.</text>
</comment>
<feature type="coiled-coil region" evidence="1">
    <location>
        <begin position="270"/>
        <end position="304"/>
    </location>
</feature>
<evidence type="ECO:0000313" key="3">
    <source>
        <dbReference type="Proteomes" id="UP001432322"/>
    </source>
</evidence>
<sequence length="314" mass="36698">MVAGSSTEGVLHFKRSQVFNMGIYTFPIDDGTLLNLRIDDGRMRKIRGISKLDTFEKQNVFYGYLHNSNGEKQRLFELTYKEPDMNFTHLQTIDSSDKAIVSSSCPFFIIRKGSEDTSLLLRFDEEHKKVGGVPVEGIEFQSLQDFVLYKHYLYCRHNIFGSEITVTRFDLRGEKPQIVWKEDKTCCSNFFLDEKQDRLCFMSNRALVVIDNGTLDVSKIETDIPYRPFYRIIALSDGELTLWTKREMIELWTTKLPDCATTSSSFVQKKRSVEGTSENYDNRIRELESRVEAMERNMRGEERRRIDNYLNDIE</sequence>
<keyword evidence="1" id="KW-0175">Coiled coil</keyword>
<dbReference type="EMBL" id="BTSY01000005">
    <property type="protein sequence ID" value="GMT27709.1"/>
    <property type="molecule type" value="Genomic_DNA"/>
</dbReference>
<accession>A0AAV5W6W4</accession>